<keyword evidence="2" id="KW-1185">Reference proteome</keyword>
<reference evidence="1 2" key="1">
    <citation type="journal article" date="2022" name="bioRxiv">
        <title>Genomics of Preaxostyla Flagellates Illuminates Evolutionary Transitions and the Path Towards Mitochondrial Loss.</title>
        <authorList>
            <person name="Novak L.V.F."/>
            <person name="Treitli S.C."/>
            <person name="Pyrih J."/>
            <person name="Halakuc P."/>
            <person name="Pipaliya S.V."/>
            <person name="Vacek V."/>
            <person name="Brzon O."/>
            <person name="Soukal P."/>
            <person name="Eme L."/>
            <person name="Dacks J.B."/>
            <person name="Karnkowska A."/>
            <person name="Elias M."/>
            <person name="Hampl V."/>
        </authorList>
    </citation>
    <scope>NUCLEOTIDE SEQUENCE [LARGE SCALE GENOMIC DNA]</scope>
    <source>
        <strain evidence="1">NAU3</strain>
        <tissue evidence="1">Gut</tissue>
    </source>
</reference>
<protein>
    <submittedName>
        <fullName evidence="1">Uncharacterized protein</fullName>
    </submittedName>
</protein>
<evidence type="ECO:0000313" key="1">
    <source>
        <dbReference type="EMBL" id="KAK2947581.1"/>
    </source>
</evidence>
<organism evidence="1 2">
    <name type="scientific">Blattamonas nauphoetae</name>
    <dbReference type="NCBI Taxonomy" id="2049346"/>
    <lineage>
        <taxon>Eukaryota</taxon>
        <taxon>Metamonada</taxon>
        <taxon>Preaxostyla</taxon>
        <taxon>Oxymonadida</taxon>
        <taxon>Blattamonas</taxon>
    </lineage>
</organism>
<proteinExistence type="predicted"/>
<comment type="caution">
    <text evidence="1">The sequence shown here is derived from an EMBL/GenBank/DDBJ whole genome shotgun (WGS) entry which is preliminary data.</text>
</comment>
<name>A0ABQ9X720_9EUKA</name>
<sequence length="412" mass="45084">MSVHQNADAHIRPEHNQLTVFGARTPKRNQHDSDDLSQLTPIQRRCLKQGFFETTQVLFVDHRRHSLHHNQPRHVKTQKHCSSTSFGNGVTLVAVGMTDSSGNSAFTRSITNTEGTELTKCTTMDETVKESKLLPLENSSLRDGTSTAPTQQHLACVTSDNEKEALTTSASVNVGDKYFAYNTPEQVFKGDIADHITPARLSRIGQSLFKTDSLTNESSSSLSYTLSFTTVNLGTQVSSVQTVYLQTSSLPSFGTEDNVHIFDLYADPAFIPLISGVLSNTRKSSNLSEVAISCKSNESAVALITSGGVLFLTTTRSSLKTQQTHRTLQERRIANSSTKPGSLSASLSLVEGLLQKDGQKYNQTGFKVRGVRVEDMLAEDTLTVAVTTEPALVCDLSFEVDTGTQKTWKSWN</sequence>
<accession>A0ABQ9X720</accession>
<evidence type="ECO:0000313" key="2">
    <source>
        <dbReference type="Proteomes" id="UP001281761"/>
    </source>
</evidence>
<gene>
    <name evidence="1" type="ORF">BLNAU_17486</name>
</gene>
<dbReference type="EMBL" id="JARBJD010000196">
    <property type="protein sequence ID" value="KAK2947581.1"/>
    <property type="molecule type" value="Genomic_DNA"/>
</dbReference>
<dbReference type="Proteomes" id="UP001281761">
    <property type="component" value="Unassembled WGS sequence"/>
</dbReference>